<evidence type="ECO:0000256" key="15">
    <source>
        <dbReference type="SAM" id="Phobius"/>
    </source>
</evidence>
<dbReference type="Pfam" id="PF01219">
    <property type="entry name" value="DAGK_prokar"/>
    <property type="match status" value="1"/>
</dbReference>
<dbReference type="EMBL" id="BAAADM010000054">
    <property type="protein sequence ID" value="GAA0443113.1"/>
    <property type="molecule type" value="Genomic_DNA"/>
</dbReference>
<evidence type="ECO:0008006" key="18">
    <source>
        <dbReference type="Google" id="ProtNLM"/>
    </source>
</evidence>
<keyword evidence="4" id="KW-0444">Lipid biosynthesis</keyword>
<evidence type="ECO:0000256" key="14">
    <source>
        <dbReference type="ARBA" id="ARBA00023264"/>
    </source>
</evidence>
<name>A0ABP3J636_9BACI</name>
<dbReference type="Proteomes" id="UP001501459">
    <property type="component" value="Unassembled WGS sequence"/>
</dbReference>
<evidence type="ECO:0000313" key="17">
    <source>
        <dbReference type="Proteomes" id="UP001501459"/>
    </source>
</evidence>
<comment type="similarity">
    <text evidence="2">Belongs to the bacterial diacylglycerol kinase family.</text>
</comment>
<keyword evidence="7" id="KW-0547">Nucleotide-binding</keyword>
<proteinExistence type="inferred from homology"/>
<feature type="transmembrane region" description="Helical" evidence="15">
    <location>
        <begin position="47"/>
        <end position="68"/>
    </location>
</feature>
<evidence type="ECO:0000256" key="13">
    <source>
        <dbReference type="ARBA" id="ARBA00023209"/>
    </source>
</evidence>
<keyword evidence="14" id="KW-1208">Phospholipid metabolism</keyword>
<evidence type="ECO:0000256" key="10">
    <source>
        <dbReference type="ARBA" id="ARBA00022989"/>
    </source>
</evidence>
<gene>
    <name evidence="16" type="ORF">GCM10008983_20350</name>
</gene>
<protein>
    <recommendedName>
        <fullName evidence="18">Undecaprenol kinase</fullName>
    </recommendedName>
</protein>
<evidence type="ECO:0000256" key="4">
    <source>
        <dbReference type="ARBA" id="ARBA00022516"/>
    </source>
</evidence>
<evidence type="ECO:0000256" key="3">
    <source>
        <dbReference type="ARBA" id="ARBA00022475"/>
    </source>
</evidence>
<evidence type="ECO:0000256" key="8">
    <source>
        <dbReference type="ARBA" id="ARBA00022777"/>
    </source>
</evidence>
<evidence type="ECO:0000256" key="2">
    <source>
        <dbReference type="ARBA" id="ARBA00005967"/>
    </source>
</evidence>
<keyword evidence="17" id="KW-1185">Reference proteome</keyword>
<evidence type="ECO:0000256" key="9">
    <source>
        <dbReference type="ARBA" id="ARBA00022840"/>
    </source>
</evidence>
<evidence type="ECO:0000256" key="6">
    <source>
        <dbReference type="ARBA" id="ARBA00022692"/>
    </source>
</evidence>
<dbReference type="PANTHER" id="PTHR34299:SF1">
    <property type="entry name" value="DIACYLGLYCEROL KINASE"/>
    <property type="match status" value="1"/>
</dbReference>
<reference evidence="17" key="1">
    <citation type="journal article" date="2019" name="Int. J. Syst. Evol. Microbiol.">
        <title>The Global Catalogue of Microorganisms (GCM) 10K type strain sequencing project: providing services to taxonomists for standard genome sequencing and annotation.</title>
        <authorList>
            <consortium name="The Broad Institute Genomics Platform"/>
            <consortium name="The Broad Institute Genome Sequencing Center for Infectious Disease"/>
            <person name="Wu L."/>
            <person name="Ma J."/>
        </authorList>
    </citation>
    <scope>NUCLEOTIDE SEQUENCE [LARGE SCALE GENOMIC DNA]</scope>
    <source>
        <strain evidence="17">JCM 12149</strain>
    </source>
</reference>
<keyword evidence="9" id="KW-0067">ATP-binding</keyword>
<keyword evidence="11" id="KW-0443">Lipid metabolism</keyword>
<evidence type="ECO:0000256" key="7">
    <source>
        <dbReference type="ARBA" id="ARBA00022741"/>
    </source>
</evidence>
<sequence length="76" mass="8225">MEALQWSILMLASGMVLTAELINTAVEKMMDHLTPEFHPCTKVVKDMAAAAVLVSAVFAAAAGLFIFLPELYARIT</sequence>
<evidence type="ECO:0000256" key="11">
    <source>
        <dbReference type="ARBA" id="ARBA00023098"/>
    </source>
</evidence>
<evidence type="ECO:0000256" key="1">
    <source>
        <dbReference type="ARBA" id="ARBA00004651"/>
    </source>
</evidence>
<keyword evidence="6 15" id="KW-0812">Transmembrane</keyword>
<evidence type="ECO:0000313" key="16">
    <source>
        <dbReference type="EMBL" id="GAA0443113.1"/>
    </source>
</evidence>
<keyword evidence="8" id="KW-0418">Kinase</keyword>
<comment type="subcellular location">
    <subcellularLocation>
        <location evidence="1">Cell membrane</location>
        <topology evidence="1">Multi-pass membrane protein</topology>
    </subcellularLocation>
</comment>
<dbReference type="InterPro" id="IPR036945">
    <property type="entry name" value="DAGK_sf"/>
</dbReference>
<keyword evidence="12 15" id="KW-0472">Membrane</keyword>
<evidence type="ECO:0000256" key="5">
    <source>
        <dbReference type="ARBA" id="ARBA00022679"/>
    </source>
</evidence>
<evidence type="ECO:0000256" key="12">
    <source>
        <dbReference type="ARBA" id="ARBA00023136"/>
    </source>
</evidence>
<keyword evidence="13" id="KW-0594">Phospholipid biosynthesis</keyword>
<dbReference type="InterPro" id="IPR000829">
    <property type="entry name" value="DAGK"/>
</dbReference>
<dbReference type="PANTHER" id="PTHR34299">
    <property type="entry name" value="DIACYLGLYCEROL KINASE"/>
    <property type="match status" value="1"/>
</dbReference>
<keyword evidence="10 15" id="KW-1133">Transmembrane helix</keyword>
<dbReference type="Gene3D" id="1.10.287.3610">
    <property type="match status" value="1"/>
</dbReference>
<dbReference type="CDD" id="cd14263">
    <property type="entry name" value="DAGK_IM_like"/>
    <property type="match status" value="1"/>
</dbReference>
<keyword evidence="3" id="KW-1003">Cell membrane</keyword>
<organism evidence="16 17">
    <name type="scientific">Lentibacillus halophilus</name>
    <dbReference type="NCBI Taxonomy" id="295065"/>
    <lineage>
        <taxon>Bacteria</taxon>
        <taxon>Bacillati</taxon>
        <taxon>Bacillota</taxon>
        <taxon>Bacilli</taxon>
        <taxon>Bacillales</taxon>
        <taxon>Bacillaceae</taxon>
        <taxon>Lentibacillus</taxon>
    </lineage>
</organism>
<keyword evidence="5" id="KW-0808">Transferase</keyword>
<comment type="caution">
    <text evidence="16">The sequence shown here is derived from an EMBL/GenBank/DDBJ whole genome shotgun (WGS) entry which is preliminary data.</text>
</comment>
<feature type="transmembrane region" description="Helical" evidence="15">
    <location>
        <begin position="6"/>
        <end position="26"/>
    </location>
</feature>
<accession>A0ABP3J636</accession>